<evidence type="ECO:0000256" key="4">
    <source>
        <dbReference type="ARBA" id="ARBA00023136"/>
    </source>
</evidence>
<accession>A0A4U9WEM3</accession>
<evidence type="ECO:0000313" key="5">
    <source>
        <dbReference type="EMBL" id="VTR57587.1"/>
    </source>
</evidence>
<keyword evidence="2" id="KW-0812">Transmembrane</keyword>
<evidence type="ECO:0000256" key="2">
    <source>
        <dbReference type="ARBA" id="ARBA00022692"/>
    </source>
</evidence>
<dbReference type="GO" id="GO:0016020">
    <property type="term" value="C:membrane"/>
    <property type="evidence" value="ECO:0007669"/>
    <property type="project" value="UniProtKB-SubCell"/>
</dbReference>
<keyword evidence="3" id="KW-1133">Transmembrane helix</keyword>
<dbReference type="AlphaFoldDB" id="A0A4U9WEM3"/>
<proteinExistence type="predicted"/>
<gene>
    <name evidence="5" type="ORF">NCTC12965_07434</name>
</gene>
<reference evidence="5" key="1">
    <citation type="submission" date="2019-05" db="EMBL/GenBank/DDBJ databases">
        <authorList>
            <consortium name="Pathogen Informatics"/>
        </authorList>
    </citation>
    <scope>NUCLEOTIDE SEQUENCE [LARGE SCALE GENOMIC DNA]</scope>
    <source>
        <strain evidence="5">NCTC12965</strain>
    </source>
</reference>
<comment type="subcellular location">
    <subcellularLocation>
        <location evidence="1">Membrane</location>
        <topology evidence="1">Multi-pass membrane protein</topology>
    </subcellularLocation>
</comment>
<organism evidence="5">
    <name type="scientific">Serratia fonticola</name>
    <dbReference type="NCBI Taxonomy" id="47917"/>
    <lineage>
        <taxon>Bacteria</taxon>
        <taxon>Pseudomonadati</taxon>
        <taxon>Pseudomonadota</taxon>
        <taxon>Gammaproteobacteria</taxon>
        <taxon>Enterobacterales</taxon>
        <taxon>Yersiniaceae</taxon>
        <taxon>Serratia</taxon>
    </lineage>
</organism>
<dbReference type="EMBL" id="CABEEZ010000145">
    <property type="protein sequence ID" value="VTR57587.1"/>
    <property type="molecule type" value="Genomic_DNA"/>
</dbReference>
<keyword evidence="4" id="KW-0472">Membrane</keyword>
<sequence>MPNLTPPGDRQPADLADGPGAWAANLGALTLSFRTLWQAPLSDASWHIWLNIRLPRVLLAVVIAAR</sequence>
<evidence type="ECO:0000256" key="1">
    <source>
        <dbReference type="ARBA" id="ARBA00004141"/>
    </source>
</evidence>
<evidence type="ECO:0000256" key="3">
    <source>
        <dbReference type="ARBA" id="ARBA00022989"/>
    </source>
</evidence>
<dbReference type="InterPro" id="IPR037294">
    <property type="entry name" value="ABC_BtuC-like"/>
</dbReference>
<dbReference type="Gene3D" id="1.10.3470.10">
    <property type="entry name" value="ABC transporter involved in vitamin B12 uptake, BtuC"/>
    <property type="match status" value="1"/>
</dbReference>
<name>A0A4U9WEM3_SERFO</name>
<protein>
    <submittedName>
        <fullName evidence="5">Heme degradation protein</fullName>
    </submittedName>
</protein>